<dbReference type="InterPro" id="IPR029063">
    <property type="entry name" value="SAM-dependent_MTases_sf"/>
</dbReference>
<dbReference type="PANTHER" id="PTHR43861">
    <property type="entry name" value="TRANS-ACONITATE 2-METHYLTRANSFERASE-RELATED"/>
    <property type="match status" value="1"/>
</dbReference>
<gene>
    <name evidence="2" type="ORF">H8702_07600</name>
</gene>
<evidence type="ECO:0000259" key="1">
    <source>
        <dbReference type="Pfam" id="PF13847"/>
    </source>
</evidence>
<name>A0A8J6PJV4_9FIRM</name>
<organism evidence="2 3">
    <name type="scientific">Massiliimalia timonensis</name>
    <dbReference type="NCBI Taxonomy" id="1987501"/>
    <lineage>
        <taxon>Bacteria</taxon>
        <taxon>Bacillati</taxon>
        <taxon>Bacillota</taxon>
        <taxon>Clostridia</taxon>
        <taxon>Eubacteriales</taxon>
        <taxon>Oscillospiraceae</taxon>
        <taxon>Massiliimalia</taxon>
    </lineage>
</organism>
<reference evidence="2" key="1">
    <citation type="submission" date="2020-08" db="EMBL/GenBank/DDBJ databases">
        <title>Genome public.</title>
        <authorList>
            <person name="Liu C."/>
            <person name="Sun Q."/>
        </authorList>
    </citation>
    <scope>NUCLEOTIDE SEQUENCE</scope>
    <source>
        <strain evidence="2">NSJ-15</strain>
    </source>
</reference>
<evidence type="ECO:0000313" key="3">
    <source>
        <dbReference type="Proteomes" id="UP000632659"/>
    </source>
</evidence>
<feature type="domain" description="Methyltransferase" evidence="1">
    <location>
        <begin position="49"/>
        <end position="169"/>
    </location>
</feature>
<dbReference type="AlphaFoldDB" id="A0A8J6PJV4"/>
<accession>A0A8J6PJV4</accession>
<dbReference type="GO" id="GO:0008168">
    <property type="term" value="F:methyltransferase activity"/>
    <property type="evidence" value="ECO:0007669"/>
    <property type="project" value="UniProtKB-KW"/>
</dbReference>
<protein>
    <submittedName>
        <fullName evidence="2">Class I SAM-dependent methyltransferase</fullName>
    </submittedName>
</protein>
<dbReference type="RefSeq" id="WP_154825762.1">
    <property type="nucleotide sequence ID" value="NZ_JACRTL010000003.1"/>
</dbReference>
<keyword evidence="2" id="KW-0489">Methyltransferase</keyword>
<dbReference type="Proteomes" id="UP000632659">
    <property type="component" value="Unassembled WGS sequence"/>
</dbReference>
<evidence type="ECO:0000313" key="2">
    <source>
        <dbReference type="EMBL" id="MBC8610985.1"/>
    </source>
</evidence>
<dbReference type="Gene3D" id="3.40.50.150">
    <property type="entry name" value="Vaccinia Virus protein VP39"/>
    <property type="match status" value="1"/>
</dbReference>
<dbReference type="SUPFAM" id="SSF53335">
    <property type="entry name" value="S-adenosyl-L-methionine-dependent methyltransferases"/>
    <property type="match status" value="1"/>
</dbReference>
<proteinExistence type="predicted"/>
<dbReference type="Pfam" id="PF13847">
    <property type="entry name" value="Methyltransf_31"/>
    <property type="match status" value="1"/>
</dbReference>
<keyword evidence="2" id="KW-0808">Transferase</keyword>
<comment type="caution">
    <text evidence="2">The sequence shown here is derived from an EMBL/GenBank/DDBJ whole genome shotgun (WGS) entry which is preliminary data.</text>
</comment>
<keyword evidence="3" id="KW-1185">Reference proteome</keyword>
<dbReference type="CDD" id="cd02440">
    <property type="entry name" value="AdoMet_MTases"/>
    <property type="match status" value="1"/>
</dbReference>
<dbReference type="GO" id="GO:0032259">
    <property type="term" value="P:methylation"/>
    <property type="evidence" value="ECO:0007669"/>
    <property type="project" value="UniProtKB-KW"/>
</dbReference>
<dbReference type="InterPro" id="IPR025714">
    <property type="entry name" value="Methyltranfer_dom"/>
</dbReference>
<dbReference type="EMBL" id="JACRTL010000003">
    <property type="protein sequence ID" value="MBC8610985.1"/>
    <property type="molecule type" value="Genomic_DNA"/>
</dbReference>
<sequence>MSLYSVSESLKAWEANAKFWDDNMGEHSNQFHREVVRPKVTELLCPQAGELILDIACGNGNYSAYLAGRGVRVVAFDYSPSMIALAKKRQKKHLAQISFYVADATNAGQVMALKQERPYDKAVSNMAVMDIADAAPLFQSVSRLLDKQGIFVFATQHPCFVTLTKQYLTPHSYKDIAIEGQPVKQCYYHRSLQEIFQLCFDNGFIIDGFYEESYRGKEIPDIIIVRAKKSASK</sequence>